<proteinExistence type="predicted"/>
<organism evidence="1 2">
    <name type="scientific">Stereocaulon virgatum</name>
    <dbReference type="NCBI Taxonomy" id="373712"/>
    <lineage>
        <taxon>Eukaryota</taxon>
        <taxon>Fungi</taxon>
        <taxon>Dikarya</taxon>
        <taxon>Ascomycota</taxon>
        <taxon>Pezizomycotina</taxon>
        <taxon>Lecanoromycetes</taxon>
        <taxon>OSLEUM clade</taxon>
        <taxon>Lecanoromycetidae</taxon>
        <taxon>Lecanorales</taxon>
        <taxon>Lecanorineae</taxon>
        <taxon>Stereocaulaceae</taxon>
        <taxon>Stereocaulon</taxon>
    </lineage>
</organism>
<name>A0ABR4AS29_9LECA</name>
<accession>A0ABR4AS29</accession>
<dbReference type="Proteomes" id="UP001590950">
    <property type="component" value="Unassembled WGS sequence"/>
</dbReference>
<evidence type="ECO:0000313" key="1">
    <source>
        <dbReference type="EMBL" id="KAL2048493.1"/>
    </source>
</evidence>
<gene>
    <name evidence="1" type="ORF">N7G274_000405</name>
</gene>
<keyword evidence="2" id="KW-1185">Reference proteome</keyword>
<comment type="caution">
    <text evidence="1">The sequence shown here is derived from an EMBL/GenBank/DDBJ whole genome shotgun (WGS) entry which is preliminary data.</text>
</comment>
<reference evidence="1 2" key="1">
    <citation type="submission" date="2024-09" db="EMBL/GenBank/DDBJ databases">
        <title>Rethinking Asexuality: The Enigmatic Case of Functional Sexual Genes in Lepraria (Stereocaulaceae).</title>
        <authorList>
            <person name="Doellman M."/>
            <person name="Sun Y."/>
            <person name="Barcenas-Pena A."/>
            <person name="Lumbsch H.T."/>
            <person name="Grewe F."/>
        </authorList>
    </citation>
    <scope>NUCLEOTIDE SEQUENCE [LARGE SCALE GENOMIC DNA]</scope>
    <source>
        <strain evidence="1 2">Mercado 3170</strain>
    </source>
</reference>
<evidence type="ECO:0000313" key="2">
    <source>
        <dbReference type="Proteomes" id="UP001590950"/>
    </source>
</evidence>
<sequence length="136" mass="15201">MSTLSATMRLGVHRHSSRSLHPSIISEFAAATRKLATDPPSDRINFGLRSSSIFQFSNLPLISPIHFRCCLLAFLKPLSTCFESTPKPTPAERVGGEFIIRETWNGSLQSLRKWRYLLQSAQIFGLFKDVIGSSSM</sequence>
<protein>
    <submittedName>
        <fullName evidence="1">Uncharacterized protein</fullName>
    </submittedName>
</protein>
<dbReference type="EMBL" id="JBEFKJ010000001">
    <property type="protein sequence ID" value="KAL2048493.1"/>
    <property type="molecule type" value="Genomic_DNA"/>
</dbReference>